<sequence>DRQRAPRDDDRQRAPRDDARAPREERGPRDDHRVARDDRGRGRDESRRDEYRRERRDRDDLGPSVLGFGDAVPAFMLIPIPRPKRDSRPAEADAEAA</sequence>
<dbReference type="Proteomes" id="UP000626026">
    <property type="component" value="Unassembled WGS sequence"/>
</dbReference>
<keyword evidence="2" id="KW-0347">Helicase</keyword>
<feature type="non-terminal residue" evidence="2">
    <location>
        <position position="1"/>
    </location>
</feature>
<feature type="compositionally biased region" description="Basic and acidic residues" evidence="1">
    <location>
        <begin position="1"/>
        <end position="61"/>
    </location>
</feature>
<reference evidence="2 3" key="1">
    <citation type="journal article" date="2013" name="Int. J. Syst. Evol. Microbiol.">
        <title>Roseomonas aerophila sp. nov., isolated from air.</title>
        <authorList>
            <person name="Kim S.J."/>
            <person name="Weon H.Y."/>
            <person name="Ahn J.H."/>
            <person name="Hong S.B."/>
            <person name="Seok S.J."/>
            <person name="Whang K.S."/>
            <person name="Kwon S.W."/>
        </authorList>
    </citation>
    <scope>NUCLEOTIDE SEQUENCE [LARGE SCALE GENOMIC DNA]</scope>
    <source>
        <strain evidence="2 3">NBRC 108923</strain>
    </source>
</reference>
<dbReference type="GO" id="GO:0004386">
    <property type="term" value="F:helicase activity"/>
    <property type="evidence" value="ECO:0007669"/>
    <property type="project" value="UniProtKB-KW"/>
</dbReference>
<evidence type="ECO:0000313" key="2">
    <source>
        <dbReference type="EMBL" id="MBC9207623.1"/>
    </source>
</evidence>
<proteinExistence type="predicted"/>
<keyword evidence="2" id="KW-0378">Hydrolase</keyword>
<dbReference type="EMBL" id="JACTVA010000020">
    <property type="protein sequence ID" value="MBC9207623.1"/>
    <property type="molecule type" value="Genomic_DNA"/>
</dbReference>
<keyword evidence="2" id="KW-0067">ATP-binding</keyword>
<keyword evidence="3" id="KW-1185">Reference proteome</keyword>
<accession>A0ABR7RMK8</accession>
<keyword evidence="2" id="KW-0547">Nucleotide-binding</keyword>
<feature type="region of interest" description="Disordered" evidence="1">
    <location>
        <begin position="78"/>
        <end position="97"/>
    </location>
</feature>
<gene>
    <name evidence="2" type="ORF">IBL26_12335</name>
</gene>
<organism evidence="2 3">
    <name type="scientific">Teichococcus aerophilus</name>
    <dbReference type="NCBI Taxonomy" id="1224513"/>
    <lineage>
        <taxon>Bacteria</taxon>
        <taxon>Pseudomonadati</taxon>
        <taxon>Pseudomonadota</taxon>
        <taxon>Alphaproteobacteria</taxon>
        <taxon>Acetobacterales</taxon>
        <taxon>Roseomonadaceae</taxon>
        <taxon>Roseomonas</taxon>
    </lineage>
</organism>
<protein>
    <submittedName>
        <fullName evidence="2">DNA helicase</fullName>
    </submittedName>
</protein>
<name>A0ABR7RMK8_9PROT</name>
<evidence type="ECO:0000313" key="3">
    <source>
        <dbReference type="Proteomes" id="UP000626026"/>
    </source>
</evidence>
<evidence type="ECO:0000256" key="1">
    <source>
        <dbReference type="SAM" id="MobiDB-lite"/>
    </source>
</evidence>
<feature type="region of interest" description="Disordered" evidence="1">
    <location>
        <begin position="1"/>
        <end position="71"/>
    </location>
</feature>
<comment type="caution">
    <text evidence="2">The sequence shown here is derived from an EMBL/GenBank/DDBJ whole genome shotgun (WGS) entry which is preliminary data.</text>
</comment>